<dbReference type="EMBL" id="CZAL01000005">
    <property type="protein sequence ID" value="CUP09862.1"/>
    <property type="molecule type" value="Genomic_DNA"/>
</dbReference>
<sequence length="57" mass="6754">MRYEKYLPKITEEDMRLIAEPIDIYGQNIYNGRCVRMGEDGKPQEVCRYEGFPKTAH</sequence>
<proteinExistence type="predicted"/>
<accession>A0A174KD83</accession>
<organism evidence="1 2">
    <name type="scientific">Fusicatenibacter saccharivorans</name>
    <dbReference type="NCBI Taxonomy" id="1150298"/>
    <lineage>
        <taxon>Bacteria</taxon>
        <taxon>Bacillati</taxon>
        <taxon>Bacillota</taxon>
        <taxon>Clostridia</taxon>
        <taxon>Lachnospirales</taxon>
        <taxon>Lachnospiraceae</taxon>
        <taxon>Fusicatenibacter</taxon>
    </lineage>
</organism>
<evidence type="ECO:0000313" key="2">
    <source>
        <dbReference type="Proteomes" id="UP000095709"/>
    </source>
</evidence>
<reference evidence="1 2" key="1">
    <citation type="submission" date="2015-09" db="EMBL/GenBank/DDBJ databases">
        <authorList>
            <consortium name="Pathogen Informatics"/>
        </authorList>
    </citation>
    <scope>NUCLEOTIDE SEQUENCE [LARGE SCALE GENOMIC DNA]</scope>
    <source>
        <strain evidence="1 2">2789STDY5834885</strain>
    </source>
</reference>
<dbReference type="AlphaFoldDB" id="A0A174KD83"/>
<dbReference type="Proteomes" id="UP000095709">
    <property type="component" value="Unassembled WGS sequence"/>
</dbReference>
<protein>
    <submittedName>
        <fullName evidence="1">Uncharacterized protein</fullName>
    </submittedName>
</protein>
<dbReference type="Gene3D" id="3.20.20.80">
    <property type="entry name" value="Glycosidases"/>
    <property type="match status" value="1"/>
</dbReference>
<dbReference type="InterPro" id="IPR017853">
    <property type="entry name" value="GH"/>
</dbReference>
<dbReference type="RefSeq" id="WP_242857189.1">
    <property type="nucleotide sequence ID" value="NZ_CZAL01000005.1"/>
</dbReference>
<name>A0A174KD83_9FIRM</name>
<gene>
    <name evidence="1" type="ORF">ERS852498_01252</name>
</gene>
<evidence type="ECO:0000313" key="1">
    <source>
        <dbReference type="EMBL" id="CUP09862.1"/>
    </source>
</evidence>
<dbReference type="SUPFAM" id="SSF51445">
    <property type="entry name" value="(Trans)glycosidases"/>
    <property type="match status" value="1"/>
</dbReference>